<evidence type="ECO:0000256" key="10">
    <source>
        <dbReference type="ARBA" id="ARBA00049144"/>
    </source>
</evidence>
<dbReference type="InterPro" id="IPR026260">
    <property type="entry name" value="Thr_Synthase_bac/arc"/>
</dbReference>
<dbReference type="Gene3D" id="3.40.50.1100">
    <property type="match status" value="2"/>
</dbReference>
<gene>
    <name evidence="12" type="ORF">UFOPK3472_02795</name>
</gene>
<dbReference type="FunFam" id="3.40.50.1100:FF:000013">
    <property type="entry name" value="Threonine synthase"/>
    <property type="match status" value="1"/>
</dbReference>
<dbReference type="FunFam" id="3.40.50.1100:FF:000014">
    <property type="entry name" value="Threonine synthase"/>
    <property type="match status" value="1"/>
</dbReference>
<keyword evidence="6" id="KW-0028">Amino-acid biosynthesis</keyword>
<dbReference type="InterPro" id="IPR004450">
    <property type="entry name" value="Thr_synthase-like"/>
</dbReference>
<dbReference type="InterPro" id="IPR000634">
    <property type="entry name" value="Ser/Thr_deHydtase_PyrdxlP-BS"/>
</dbReference>
<comment type="catalytic activity">
    <reaction evidence="10">
        <text>O-phospho-L-homoserine + H2O = L-threonine + phosphate</text>
        <dbReference type="Rhea" id="RHEA:10840"/>
        <dbReference type="ChEBI" id="CHEBI:15377"/>
        <dbReference type="ChEBI" id="CHEBI:43474"/>
        <dbReference type="ChEBI" id="CHEBI:57590"/>
        <dbReference type="ChEBI" id="CHEBI:57926"/>
        <dbReference type="EC" id="4.2.3.1"/>
    </reaction>
</comment>
<organism evidence="12">
    <name type="scientific">freshwater metagenome</name>
    <dbReference type="NCBI Taxonomy" id="449393"/>
    <lineage>
        <taxon>unclassified sequences</taxon>
        <taxon>metagenomes</taxon>
        <taxon>ecological metagenomes</taxon>
    </lineage>
</organism>
<accession>A0A6J7GJ58</accession>
<dbReference type="SUPFAM" id="SSF53686">
    <property type="entry name" value="Tryptophan synthase beta subunit-like PLP-dependent enzymes"/>
    <property type="match status" value="1"/>
</dbReference>
<dbReference type="EMBL" id="CAFBLX010000230">
    <property type="protein sequence ID" value="CAB4907114.1"/>
    <property type="molecule type" value="Genomic_DNA"/>
</dbReference>
<keyword evidence="8" id="KW-0663">Pyridoxal phosphate</keyword>
<dbReference type="InterPro" id="IPR036052">
    <property type="entry name" value="TrpB-like_PALP_sf"/>
</dbReference>
<evidence type="ECO:0000256" key="7">
    <source>
        <dbReference type="ARBA" id="ARBA00022697"/>
    </source>
</evidence>
<dbReference type="GO" id="GO:0009097">
    <property type="term" value="P:isoleucine biosynthetic process"/>
    <property type="evidence" value="ECO:0007669"/>
    <property type="project" value="TreeGrafter"/>
</dbReference>
<dbReference type="GO" id="GO:0006567">
    <property type="term" value="P:L-threonine catabolic process"/>
    <property type="evidence" value="ECO:0007669"/>
    <property type="project" value="TreeGrafter"/>
</dbReference>
<evidence type="ECO:0000256" key="3">
    <source>
        <dbReference type="ARBA" id="ARBA00005517"/>
    </source>
</evidence>
<evidence type="ECO:0000256" key="8">
    <source>
        <dbReference type="ARBA" id="ARBA00022898"/>
    </source>
</evidence>
<comment type="cofactor">
    <cofactor evidence="1">
        <name>pyridoxal 5'-phosphate</name>
        <dbReference type="ChEBI" id="CHEBI:597326"/>
    </cofactor>
</comment>
<proteinExistence type="inferred from homology"/>
<evidence type="ECO:0000256" key="5">
    <source>
        <dbReference type="ARBA" id="ARBA00018679"/>
    </source>
</evidence>
<protein>
    <recommendedName>
        <fullName evidence="5">Threonine synthase</fullName>
        <ecNumber evidence="4">4.2.3.1</ecNumber>
    </recommendedName>
</protein>
<evidence type="ECO:0000313" key="12">
    <source>
        <dbReference type="EMBL" id="CAB4907114.1"/>
    </source>
</evidence>
<dbReference type="GO" id="GO:0030170">
    <property type="term" value="F:pyridoxal phosphate binding"/>
    <property type="evidence" value="ECO:0007669"/>
    <property type="project" value="InterPro"/>
</dbReference>
<dbReference type="PANTHER" id="PTHR48078:SF6">
    <property type="entry name" value="L-THREONINE DEHYDRATASE CATABOLIC TDCB"/>
    <property type="match status" value="1"/>
</dbReference>
<evidence type="ECO:0000256" key="4">
    <source>
        <dbReference type="ARBA" id="ARBA00013028"/>
    </source>
</evidence>
<evidence type="ECO:0000259" key="11">
    <source>
        <dbReference type="Pfam" id="PF00291"/>
    </source>
</evidence>
<dbReference type="InterPro" id="IPR001926">
    <property type="entry name" value="TrpB-like_PALP"/>
</dbReference>
<dbReference type="UniPathway" id="UPA00050">
    <property type="reaction ID" value="UER00065"/>
</dbReference>
<comment type="similarity">
    <text evidence="3">Belongs to the threonine synthase family.</text>
</comment>
<dbReference type="NCBIfam" id="TIGR00260">
    <property type="entry name" value="thrC"/>
    <property type="match status" value="1"/>
</dbReference>
<reference evidence="12" key="1">
    <citation type="submission" date="2020-05" db="EMBL/GenBank/DDBJ databases">
        <authorList>
            <person name="Chiriac C."/>
            <person name="Salcher M."/>
            <person name="Ghai R."/>
            <person name="Kavagutti S V."/>
        </authorList>
    </citation>
    <scope>NUCLEOTIDE SEQUENCE</scope>
</reference>
<dbReference type="PANTHER" id="PTHR48078">
    <property type="entry name" value="THREONINE DEHYDRATASE, MITOCHONDRIAL-RELATED"/>
    <property type="match status" value="1"/>
</dbReference>
<evidence type="ECO:0000256" key="1">
    <source>
        <dbReference type="ARBA" id="ARBA00001933"/>
    </source>
</evidence>
<keyword evidence="7" id="KW-0791">Threonine biosynthesis</keyword>
<keyword evidence="9" id="KW-0456">Lyase</keyword>
<evidence type="ECO:0000256" key="9">
    <source>
        <dbReference type="ARBA" id="ARBA00023239"/>
    </source>
</evidence>
<dbReference type="Pfam" id="PF00291">
    <property type="entry name" value="PALP"/>
    <property type="match status" value="1"/>
</dbReference>
<dbReference type="GO" id="GO:0004794">
    <property type="term" value="F:threonine deaminase activity"/>
    <property type="evidence" value="ECO:0007669"/>
    <property type="project" value="TreeGrafter"/>
</dbReference>
<dbReference type="PROSITE" id="PS00165">
    <property type="entry name" value="DEHYDRATASE_SER_THR"/>
    <property type="match status" value="1"/>
</dbReference>
<dbReference type="GO" id="GO:0004795">
    <property type="term" value="F:threonine synthase activity"/>
    <property type="evidence" value="ECO:0007669"/>
    <property type="project" value="UniProtKB-EC"/>
</dbReference>
<evidence type="ECO:0000256" key="2">
    <source>
        <dbReference type="ARBA" id="ARBA00004979"/>
    </source>
</evidence>
<sequence length="387" mass="39524">MVLRSVSAGPLVGIDVTNNHRESAAAVSPPGSPPHPVRPCGVIARFGDLVSHADAGEVVSLGEGSTPLLHARYLSDITGCTVYLKVEGANPTGSFKDRGMTTAVTAARSRGDRLLLCASTGNTAASAAAYAAQAGLDCAVLIPQGRIASGKLAQAHILGARIVQIDGNFDDCLTVARSLAETFPTVGLVNSINPDRIAGQKSAAYEICDTLSQSPQVHILPVGNAGNIHAHWLGYSDYLGAGIIDSRPRMLGVQAAGAAPLVTGSVVENPDTIATAIRIGSPASWQAALRVQSESNGMFCAATDAEILDAYRLVARAEGIFVEPSSAASIAGLVQAVQNGWIEPGSLVVCSVTGNGLKDPEVALSSMSESVAVVADPEAVASALTLT</sequence>
<dbReference type="EC" id="4.2.3.1" evidence="4"/>
<feature type="domain" description="Tryptophan synthase beta chain-like PALP" evidence="11">
    <location>
        <begin position="59"/>
        <end position="354"/>
    </location>
</feature>
<evidence type="ECO:0000256" key="6">
    <source>
        <dbReference type="ARBA" id="ARBA00022605"/>
    </source>
</evidence>
<dbReference type="PIRSF" id="PIRSF038945">
    <property type="entry name" value="Thr_synthase"/>
    <property type="match status" value="1"/>
</dbReference>
<dbReference type="GO" id="GO:0006565">
    <property type="term" value="P:L-serine catabolic process"/>
    <property type="evidence" value="ECO:0007669"/>
    <property type="project" value="TreeGrafter"/>
</dbReference>
<dbReference type="GO" id="GO:0003941">
    <property type="term" value="F:L-serine ammonia-lyase activity"/>
    <property type="evidence" value="ECO:0007669"/>
    <property type="project" value="TreeGrafter"/>
</dbReference>
<comment type="pathway">
    <text evidence="2">Amino-acid biosynthesis; L-threonine biosynthesis; L-threonine from L-aspartate: step 5/5.</text>
</comment>
<dbReference type="GO" id="GO:0009088">
    <property type="term" value="P:threonine biosynthetic process"/>
    <property type="evidence" value="ECO:0007669"/>
    <property type="project" value="UniProtKB-UniPathway"/>
</dbReference>
<dbReference type="AlphaFoldDB" id="A0A6J7GJ58"/>
<dbReference type="CDD" id="cd01563">
    <property type="entry name" value="Thr-synth_1"/>
    <property type="match status" value="1"/>
</dbReference>
<dbReference type="InterPro" id="IPR050147">
    <property type="entry name" value="Ser/Thr_Dehydratase"/>
</dbReference>
<name>A0A6J7GJ58_9ZZZZ</name>